<keyword evidence="9 11" id="KW-0472">Membrane</keyword>
<evidence type="ECO:0000256" key="5">
    <source>
        <dbReference type="ARBA" id="ARBA00022692"/>
    </source>
</evidence>
<dbReference type="OrthoDB" id="4691307at2759"/>
<dbReference type="PROSITE" id="PS51450">
    <property type="entry name" value="LRR"/>
    <property type="match status" value="1"/>
</dbReference>
<dbReference type="GeneID" id="115992474"/>
<dbReference type="PANTHER" id="PTHR48062">
    <property type="entry name" value="RECEPTOR-LIKE PROTEIN 14"/>
    <property type="match status" value="1"/>
</dbReference>
<evidence type="ECO:0000256" key="9">
    <source>
        <dbReference type="ARBA" id="ARBA00023136"/>
    </source>
</evidence>
<reference evidence="14 15" key="1">
    <citation type="journal article" date="2016" name="G3 (Bethesda)">
        <title>First Draft Assembly and Annotation of the Genome of a California Endemic Oak Quercus lobata Nee (Fagaceae).</title>
        <authorList>
            <person name="Sork V.L."/>
            <person name="Fitz-Gibbon S.T."/>
            <person name="Puiu D."/>
            <person name="Crepeau M."/>
            <person name="Gugger P.F."/>
            <person name="Sherman R."/>
            <person name="Stevens K."/>
            <person name="Langley C.H."/>
            <person name="Pellegrini M."/>
            <person name="Salzberg S.L."/>
        </authorList>
    </citation>
    <scope>NUCLEOTIDE SEQUENCE [LARGE SCALE GENOMIC DNA]</scope>
    <source>
        <strain evidence="14 15">cv. SW786</strain>
    </source>
</reference>
<dbReference type="Pfam" id="PF13855">
    <property type="entry name" value="LRR_8"/>
    <property type="match status" value="1"/>
</dbReference>
<dbReference type="EnsemblPlants" id="QL05p014144:mrna">
    <property type="protein sequence ID" value="QL05p014144:mrna"/>
    <property type="gene ID" value="QL05p014144"/>
</dbReference>
<reference evidence="14" key="2">
    <citation type="submission" date="2021-01" db="UniProtKB">
        <authorList>
            <consortium name="EnsemblPlants"/>
        </authorList>
    </citation>
    <scope>IDENTIFICATION</scope>
</reference>
<evidence type="ECO:0000256" key="1">
    <source>
        <dbReference type="ARBA" id="ARBA00004251"/>
    </source>
</evidence>
<sequence length="1049" mass="118870">MKLGVSQSYLSMEWPLVKFLLWALLLFVQIHEHIACIEDERMGLLELKAFLKSKTNRTEPLLPTWVNDTKSECCSWEQVRCNTTTGHVIKLTLSGINQEQNYEDTWYINMSLFQPFKELRSLDLSNNKIAGCLGNEESNCLSKMSKLAHLNLSWNNFDKEILRILGALPVLKSLDLSYNQMEGLLPSHESNCLSKMSKLAHLNLRSNYFDKEILRSLGDLPVLQSLDLSYNYMKGPLSSHEVVNLNNLEVLILQGNGLNGSLPFKDMANFSSLKILDLNENSFTGSIPSYIGALSSLKAISLHSNRLNGTLAIQEMCTLKKLEELDLSGNNFEGILPPCLTNLTSLRLLDISYNRFSGNLSLSPIANWTSLEYIDLSYNLFEGSFSFSLFANHSKLKVIQLFSDNNKLDIKTENPSWDPSFQLKVLLLSNCSLNKPTGNIPKFLFNQHELEVVDISHNKLNGSFPIWLLENNTRLQLLSLRSNSFAGQFHLPSFCSMDLRWLDVSDNNLDGQLQENIGKIIPKLEYLNLSRNYFEGDLPSSIGDMSNLEKLDLSFNNFSGEVPMELVARCTHLDILRLSNNYFHGEIFSKNFNLSLSSLELNNNYFTGTLPVAPLRVMFLDISNNHMSGIIPVWIVNNNTINLWNVDLSNNFFEGKIPCGLISTLNLSYNLLSGLLPSCLNLENARHLLLRGNNLTGSLPKAILISSYIVTFDIRDNSFFGNIPEEIYGLSELRVLLLSGNQFSGTIPKQLCWLKKIGIMDLSRNFFSGTIPYCFYNITFGKVAASEFVYMMNSFGWLPDFSLPYKSLLNKDSQIEGTNFYFHIPVEIEFLTKYRSNLYRGLVLDMMSTLDLSFNKLTGEIPPDLGQLSSIFALNLSYNQLNGPIPKTFSNLTQLESLDLSHNNLNGEIPSELTDLTFLEVFTVDHNNLSGKVPDMKKQFSTFGESSYEGNPFLCGAPLKKSCTNTDESPPSSQKSSEANDGRWYEVDLLAFFTSFLASCIIFFLGVVSVLYINPHWRQRCFNLVEDRMYWCYFFALNTLKELSSRMCH</sequence>
<dbReference type="EMBL" id="LRBV02000005">
    <property type="status" value="NOT_ANNOTATED_CDS"/>
    <property type="molecule type" value="Genomic_DNA"/>
</dbReference>
<evidence type="ECO:0000256" key="12">
    <source>
        <dbReference type="SAM" id="SignalP"/>
    </source>
</evidence>
<feature type="transmembrane region" description="Helical" evidence="11">
    <location>
        <begin position="989"/>
        <end position="1013"/>
    </location>
</feature>
<keyword evidence="4" id="KW-0433">Leucine-rich repeat</keyword>
<dbReference type="InterPro" id="IPR013210">
    <property type="entry name" value="LRR_N_plant-typ"/>
</dbReference>
<evidence type="ECO:0000256" key="11">
    <source>
        <dbReference type="SAM" id="Phobius"/>
    </source>
</evidence>
<comment type="similarity">
    <text evidence="2">Belongs to the RLP family.</text>
</comment>
<dbReference type="FunFam" id="3.80.10.10:FF:000213">
    <property type="entry name" value="Tyrosine-sulfated glycopeptide receptor 1"/>
    <property type="match status" value="1"/>
</dbReference>
<dbReference type="InterPro" id="IPR032675">
    <property type="entry name" value="LRR_dom_sf"/>
</dbReference>
<dbReference type="Proteomes" id="UP000594261">
    <property type="component" value="Chromosome 5"/>
</dbReference>
<evidence type="ECO:0000256" key="7">
    <source>
        <dbReference type="ARBA" id="ARBA00022737"/>
    </source>
</evidence>
<dbReference type="SMART" id="SM00369">
    <property type="entry name" value="LRR_TYP"/>
    <property type="match status" value="10"/>
</dbReference>
<dbReference type="FunFam" id="3.80.10.10:FF:000095">
    <property type="entry name" value="LRR receptor-like serine/threonine-protein kinase GSO1"/>
    <property type="match status" value="2"/>
</dbReference>
<proteinExistence type="inferred from homology"/>
<keyword evidence="7" id="KW-0677">Repeat</keyword>
<dbReference type="InterPro" id="IPR051502">
    <property type="entry name" value="RLP_Defense_Trigger"/>
</dbReference>
<organism evidence="14 15">
    <name type="scientific">Quercus lobata</name>
    <name type="common">Valley oak</name>
    <dbReference type="NCBI Taxonomy" id="97700"/>
    <lineage>
        <taxon>Eukaryota</taxon>
        <taxon>Viridiplantae</taxon>
        <taxon>Streptophyta</taxon>
        <taxon>Embryophyta</taxon>
        <taxon>Tracheophyta</taxon>
        <taxon>Spermatophyta</taxon>
        <taxon>Magnoliopsida</taxon>
        <taxon>eudicotyledons</taxon>
        <taxon>Gunneridae</taxon>
        <taxon>Pentapetalae</taxon>
        <taxon>rosids</taxon>
        <taxon>fabids</taxon>
        <taxon>Fagales</taxon>
        <taxon>Fagaceae</taxon>
        <taxon>Quercus</taxon>
    </lineage>
</organism>
<evidence type="ECO:0000256" key="4">
    <source>
        <dbReference type="ARBA" id="ARBA00022614"/>
    </source>
</evidence>
<feature type="chain" id="PRO_5029690412" description="Leucine-rich repeat-containing N-terminal plant-type domain-containing protein" evidence="12">
    <location>
        <begin position="36"/>
        <end position="1049"/>
    </location>
</feature>
<dbReference type="GO" id="GO:0005886">
    <property type="term" value="C:plasma membrane"/>
    <property type="evidence" value="ECO:0007669"/>
    <property type="project" value="UniProtKB-SubCell"/>
</dbReference>
<dbReference type="FunFam" id="3.80.10.10:FF:001678">
    <property type="entry name" value="Calmodulin-binding receptor kinase CaMRLK"/>
    <property type="match status" value="1"/>
</dbReference>
<keyword evidence="5 11" id="KW-0812">Transmembrane</keyword>
<evidence type="ECO:0000256" key="8">
    <source>
        <dbReference type="ARBA" id="ARBA00022989"/>
    </source>
</evidence>
<dbReference type="OMA" id="YKSHERF"/>
<dbReference type="InterPro" id="IPR001611">
    <property type="entry name" value="Leu-rich_rpt"/>
</dbReference>
<dbReference type="PANTHER" id="PTHR48062:SF52">
    <property type="entry name" value="RECEPTOR-LIKE PROTEIN 8-RELATED"/>
    <property type="match status" value="1"/>
</dbReference>
<dbReference type="Pfam" id="PF08263">
    <property type="entry name" value="LRRNT_2"/>
    <property type="match status" value="1"/>
</dbReference>
<evidence type="ECO:0000259" key="13">
    <source>
        <dbReference type="Pfam" id="PF08263"/>
    </source>
</evidence>
<dbReference type="KEGG" id="qlo:115992474"/>
<evidence type="ECO:0000256" key="6">
    <source>
        <dbReference type="ARBA" id="ARBA00022729"/>
    </source>
</evidence>
<protein>
    <recommendedName>
        <fullName evidence="13">Leucine-rich repeat-containing N-terminal plant-type domain-containing protein</fullName>
    </recommendedName>
</protein>
<feature type="signal peptide" evidence="12">
    <location>
        <begin position="1"/>
        <end position="35"/>
    </location>
</feature>
<dbReference type="PRINTS" id="PR00019">
    <property type="entry name" value="LEURICHRPT"/>
</dbReference>
<keyword evidence="8 11" id="KW-1133">Transmembrane helix</keyword>
<dbReference type="SUPFAM" id="SSF52058">
    <property type="entry name" value="L domain-like"/>
    <property type="match status" value="3"/>
</dbReference>
<keyword evidence="3" id="KW-1003">Cell membrane</keyword>
<dbReference type="Gramene" id="QL05p014144:mrna">
    <property type="protein sequence ID" value="QL05p014144:mrna"/>
    <property type="gene ID" value="QL05p014144"/>
</dbReference>
<dbReference type="AlphaFoldDB" id="A0A7N2R4B7"/>
<evidence type="ECO:0000256" key="10">
    <source>
        <dbReference type="ARBA" id="ARBA00023180"/>
    </source>
</evidence>
<evidence type="ECO:0000256" key="3">
    <source>
        <dbReference type="ARBA" id="ARBA00022475"/>
    </source>
</evidence>
<dbReference type="Pfam" id="PF00560">
    <property type="entry name" value="LRR_1"/>
    <property type="match status" value="7"/>
</dbReference>
<dbReference type="Gene3D" id="3.80.10.10">
    <property type="entry name" value="Ribonuclease Inhibitor"/>
    <property type="match status" value="5"/>
</dbReference>
<evidence type="ECO:0000313" key="15">
    <source>
        <dbReference type="Proteomes" id="UP000594261"/>
    </source>
</evidence>
<accession>A0A7N2R4B7</accession>
<comment type="subcellular location">
    <subcellularLocation>
        <location evidence="1">Cell membrane</location>
        <topology evidence="1">Single-pass type I membrane protein</topology>
    </subcellularLocation>
</comment>
<evidence type="ECO:0000256" key="2">
    <source>
        <dbReference type="ARBA" id="ARBA00009592"/>
    </source>
</evidence>
<keyword evidence="15" id="KW-1185">Reference proteome</keyword>
<dbReference type="InterPro" id="IPR003591">
    <property type="entry name" value="Leu-rich_rpt_typical-subtyp"/>
</dbReference>
<gene>
    <name evidence="14" type="primary">LOC115992474</name>
</gene>
<evidence type="ECO:0000313" key="14">
    <source>
        <dbReference type="EnsemblPlants" id="QL05p014144:mrna"/>
    </source>
</evidence>
<feature type="domain" description="Leucine-rich repeat-containing N-terminal plant-type" evidence="13">
    <location>
        <begin position="38"/>
        <end position="82"/>
    </location>
</feature>
<keyword evidence="10" id="KW-0325">Glycoprotein</keyword>
<name>A0A7N2R4B7_QUELO</name>
<dbReference type="InParanoid" id="A0A7N2R4B7"/>
<keyword evidence="6 12" id="KW-0732">Signal</keyword>
<dbReference type="RefSeq" id="XP_030972539.1">
    <property type="nucleotide sequence ID" value="XM_031116679.1"/>
</dbReference>